<keyword evidence="2" id="KW-1185">Reference proteome</keyword>
<sequence>MATLGNRGPAHVVKFFSKHPHLARYVTELGIAMGRSYHASNLRPAAGGSMAAALELLQRVKYLHIFTPNWIAANWRDFPSIVTEAVISYMDGLPANLDEAVISYMDGLSANLDGIARIRLTRLGEIPEDLGRFVLARFPVVSLAHSAFLVGSGPRVRAATTILQRLSVMFPDLVQPATLRMLTRYRTTLLELTAVTPKLEYLSIDLSASGGLNDGGHQLGPHAQTPANTGPLPRLTHLRHFTIAFEYRYTWMRTGLTPVTANLPTFLTGLLRVVNPAEHFPSLSTLLLKVAVLDASLQYEESKPLYAIPKPLSVLDDVLADFGTRTRWVFLNSPSERDASASAVRQLGRPMDARHSEAFADALSEALPTTAGNGLQVLSNDDPWVAAMGEEKFDF</sequence>
<gene>
    <name evidence="1" type="ORF">MCHLO_03897</name>
</gene>
<proteinExistence type="predicted"/>
<name>A0ABQ0L5E2_MYCCL</name>
<accession>A0ABQ0L5E2</accession>
<dbReference type="Proteomes" id="UP000815677">
    <property type="component" value="Unassembled WGS sequence"/>
</dbReference>
<reference evidence="1" key="1">
    <citation type="submission" date="2014-09" db="EMBL/GenBank/DDBJ databases">
        <title>Genome sequence of the luminous mushroom Mycena chlorophos for searching fungal bioluminescence genes.</title>
        <authorList>
            <person name="Tanaka Y."/>
            <person name="Kasuga D."/>
            <person name="Oba Y."/>
            <person name="Hase S."/>
            <person name="Sato K."/>
            <person name="Oba Y."/>
            <person name="Sakakibara Y."/>
        </authorList>
    </citation>
    <scope>NUCLEOTIDE SEQUENCE</scope>
</reference>
<organism evidence="1 2">
    <name type="scientific">Mycena chlorophos</name>
    <name type="common">Agaric fungus</name>
    <name type="synonym">Agaricus chlorophos</name>
    <dbReference type="NCBI Taxonomy" id="658473"/>
    <lineage>
        <taxon>Eukaryota</taxon>
        <taxon>Fungi</taxon>
        <taxon>Dikarya</taxon>
        <taxon>Basidiomycota</taxon>
        <taxon>Agaricomycotina</taxon>
        <taxon>Agaricomycetes</taxon>
        <taxon>Agaricomycetidae</taxon>
        <taxon>Agaricales</taxon>
        <taxon>Marasmiineae</taxon>
        <taxon>Mycenaceae</taxon>
        <taxon>Mycena</taxon>
    </lineage>
</organism>
<evidence type="ECO:0000313" key="2">
    <source>
        <dbReference type="Proteomes" id="UP000815677"/>
    </source>
</evidence>
<evidence type="ECO:0000313" key="1">
    <source>
        <dbReference type="EMBL" id="GAT46364.1"/>
    </source>
</evidence>
<protein>
    <submittedName>
        <fullName evidence="1">Uncharacterized protein</fullName>
    </submittedName>
</protein>
<dbReference type="EMBL" id="DF842371">
    <property type="protein sequence ID" value="GAT46364.1"/>
    <property type="molecule type" value="Genomic_DNA"/>
</dbReference>